<protein>
    <submittedName>
        <fullName evidence="1">Uncharacterized protein</fullName>
    </submittedName>
</protein>
<dbReference type="EMBL" id="FN649729">
    <property type="protein sequence ID" value="CBJ29216.1"/>
    <property type="molecule type" value="Genomic_DNA"/>
</dbReference>
<reference evidence="1 2" key="1">
    <citation type="journal article" date="2010" name="Nature">
        <title>The Ectocarpus genome and the independent evolution of multicellularity in brown algae.</title>
        <authorList>
            <person name="Cock J.M."/>
            <person name="Sterck L."/>
            <person name="Rouze P."/>
            <person name="Scornet D."/>
            <person name="Allen A.E."/>
            <person name="Amoutzias G."/>
            <person name="Anthouard V."/>
            <person name="Artiguenave F."/>
            <person name="Aury J.M."/>
            <person name="Badger J.H."/>
            <person name="Beszteri B."/>
            <person name="Billiau K."/>
            <person name="Bonnet E."/>
            <person name="Bothwell J.H."/>
            <person name="Bowler C."/>
            <person name="Boyen C."/>
            <person name="Brownlee C."/>
            <person name="Carrano C.J."/>
            <person name="Charrier B."/>
            <person name="Cho G.Y."/>
            <person name="Coelho S.M."/>
            <person name="Collen J."/>
            <person name="Corre E."/>
            <person name="Da Silva C."/>
            <person name="Delage L."/>
            <person name="Delaroque N."/>
            <person name="Dittami S.M."/>
            <person name="Doulbeau S."/>
            <person name="Elias M."/>
            <person name="Farnham G."/>
            <person name="Gachon C.M."/>
            <person name="Gschloessl B."/>
            <person name="Heesch S."/>
            <person name="Jabbari K."/>
            <person name="Jubin C."/>
            <person name="Kawai H."/>
            <person name="Kimura K."/>
            <person name="Kloareg B."/>
            <person name="Kupper F.C."/>
            <person name="Lang D."/>
            <person name="Le Bail A."/>
            <person name="Leblanc C."/>
            <person name="Lerouge P."/>
            <person name="Lohr M."/>
            <person name="Lopez P.J."/>
            <person name="Martens C."/>
            <person name="Maumus F."/>
            <person name="Michel G."/>
            <person name="Miranda-Saavedra D."/>
            <person name="Morales J."/>
            <person name="Moreau H."/>
            <person name="Motomura T."/>
            <person name="Nagasato C."/>
            <person name="Napoli C.A."/>
            <person name="Nelson D.R."/>
            <person name="Nyvall-Collen P."/>
            <person name="Peters A.F."/>
            <person name="Pommier C."/>
            <person name="Potin P."/>
            <person name="Poulain J."/>
            <person name="Quesneville H."/>
            <person name="Read B."/>
            <person name="Rensing S.A."/>
            <person name="Ritter A."/>
            <person name="Rousvoal S."/>
            <person name="Samanta M."/>
            <person name="Samson G."/>
            <person name="Schroeder D.C."/>
            <person name="Segurens B."/>
            <person name="Strittmatter M."/>
            <person name="Tonon T."/>
            <person name="Tregear J.W."/>
            <person name="Valentin K."/>
            <person name="von Dassow P."/>
            <person name="Yamagishi T."/>
            <person name="Van de Peer Y."/>
            <person name="Wincker P."/>
        </authorList>
    </citation>
    <scope>NUCLEOTIDE SEQUENCE [LARGE SCALE GENOMIC DNA]</scope>
    <source>
        <strain evidence="2">Ec32 / CCAP1310/4</strain>
    </source>
</reference>
<dbReference type="InParanoid" id="D7FJW8"/>
<evidence type="ECO:0000313" key="1">
    <source>
        <dbReference type="EMBL" id="CBJ29216.1"/>
    </source>
</evidence>
<sequence length="181" mass="19594">MLFIPASGRQGRVGVTCETMSLQLLTAQSRLVEALAGMYMKSTMFRADEGLGELSLPGAPQAFLPVERALYAAGMRDGDVVTLVDGLPATQETLGALGDKAHSNCNEPCVASVRLTFLRPCGTSVPPRSPQSVLDLWREHVRVIVLNSVPESNRKHEVMLELSRLQDATTLRALACQAFEV</sequence>
<dbReference type="OrthoDB" id="10439210at2759"/>
<gene>
    <name evidence="1" type="ORF">Esi_0138_0053</name>
</gene>
<dbReference type="Proteomes" id="UP000002630">
    <property type="component" value="Linkage Group LG04"/>
</dbReference>
<dbReference type="EMBL" id="FN647986">
    <property type="protein sequence ID" value="CBJ29216.1"/>
    <property type="molecule type" value="Genomic_DNA"/>
</dbReference>
<keyword evidence="2" id="KW-1185">Reference proteome</keyword>
<organism evidence="1 2">
    <name type="scientific">Ectocarpus siliculosus</name>
    <name type="common">Brown alga</name>
    <name type="synonym">Conferva siliculosa</name>
    <dbReference type="NCBI Taxonomy" id="2880"/>
    <lineage>
        <taxon>Eukaryota</taxon>
        <taxon>Sar</taxon>
        <taxon>Stramenopiles</taxon>
        <taxon>Ochrophyta</taxon>
        <taxon>PX clade</taxon>
        <taxon>Phaeophyceae</taxon>
        <taxon>Ectocarpales</taxon>
        <taxon>Ectocarpaceae</taxon>
        <taxon>Ectocarpus</taxon>
    </lineage>
</organism>
<evidence type="ECO:0000313" key="2">
    <source>
        <dbReference type="Proteomes" id="UP000002630"/>
    </source>
</evidence>
<name>D7FJW8_ECTSI</name>
<proteinExistence type="predicted"/>
<dbReference type="AlphaFoldDB" id="D7FJW8"/>
<accession>D7FJW8</accession>